<accession>A0A5C5VXW9</accession>
<evidence type="ECO:0000313" key="1">
    <source>
        <dbReference type="EMBL" id="TWT43466.1"/>
    </source>
</evidence>
<organism evidence="1 2">
    <name type="scientific">Botrimarina hoheduenensis</name>
    <dbReference type="NCBI Taxonomy" id="2528000"/>
    <lineage>
        <taxon>Bacteria</taxon>
        <taxon>Pseudomonadati</taxon>
        <taxon>Planctomycetota</taxon>
        <taxon>Planctomycetia</taxon>
        <taxon>Pirellulales</taxon>
        <taxon>Lacipirellulaceae</taxon>
        <taxon>Botrimarina</taxon>
    </lineage>
</organism>
<proteinExistence type="predicted"/>
<reference evidence="1 2" key="1">
    <citation type="submission" date="2019-02" db="EMBL/GenBank/DDBJ databases">
        <title>Deep-cultivation of Planctomycetes and their phenomic and genomic characterization uncovers novel biology.</title>
        <authorList>
            <person name="Wiegand S."/>
            <person name="Jogler M."/>
            <person name="Boedeker C."/>
            <person name="Pinto D."/>
            <person name="Vollmers J."/>
            <person name="Rivas-Marin E."/>
            <person name="Kohn T."/>
            <person name="Peeters S.H."/>
            <person name="Heuer A."/>
            <person name="Rast P."/>
            <person name="Oberbeckmann S."/>
            <person name="Bunk B."/>
            <person name="Jeske O."/>
            <person name="Meyerdierks A."/>
            <person name="Storesund J.E."/>
            <person name="Kallscheuer N."/>
            <person name="Luecker S."/>
            <person name="Lage O.M."/>
            <person name="Pohl T."/>
            <person name="Merkel B.J."/>
            <person name="Hornburger P."/>
            <person name="Mueller R.-W."/>
            <person name="Bruemmer F."/>
            <person name="Labrenz M."/>
            <person name="Spormann A.M."/>
            <person name="Op Den Camp H."/>
            <person name="Overmann J."/>
            <person name="Amann R."/>
            <person name="Jetten M.S.M."/>
            <person name="Mascher T."/>
            <person name="Medema M.H."/>
            <person name="Devos D.P."/>
            <person name="Kaster A.-K."/>
            <person name="Ovreas L."/>
            <person name="Rohde M."/>
            <person name="Galperin M.Y."/>
            <person name="Jogler C."/>
        </authorList>
    </citation>
    <scope>NUCLEOTIDE SEQUENCE [LARGE SCALE GENOMIC DNA]</scope>
    <source>
        <strain evidence="1 2">Pla111</strain>
    </source>
</reference>
<evidence type="ECO:0000313" key="2">
    <source>
        <dbReference type="Proteomes" id="UP000318995"/>
    </source>
</evidence>
<sequence length="374" mass="43594">MDTQPPHQYQLPARPVRKSDTFPCRYRALVRLCAARGTTPEEAAKQAGVNPRKLCAMRAGDNVELQKYYALAEVLKTDPTALCFIPEGAYPLRNDIRAFAQRVEELLDQDGTIPELHPDTGEPVDVVDWVWQLDDPQLASIRLTHREEREAYYQLRDERLRLYEKVKFVGTRRLAIGTFHVGPTPLRDILDDYDLRYEAGCKAFATLKKHFEDDDLFHLIRIATELPVRFDNYLRAKALDEDNIDVNGCYHTNLATINNLLDADFHVRKIIFPTFQQDQTFHHTYSRSRRLIHRMIDVGKEDFAGQWLTLVKMNTDDLEDLRRAWDVDLKEVAPDWELMKDALHRTIERAKQLVAHFYPPVTKTEKRLVKKLAR</sequence>
<keyword evidence="2" id="KW-1185">Reference proteome</keyword>
<dbReference type="EMBL" id="SJPH01000004">
    <property type="protein sequence ID" value="TWT43466.1"/>
    <property type="molecule type" value="Genomic_DNA"/>
</dbReference>
<comment type="caution">
    <text evidence="1">The sequence shown here is derived from an EMBL/GenBank/DDBJ whole genome shotgun (WGS) entry which is preliminary data.</text>
</comment>
<gene>
    <name evidence="1" type="ORF">Pla111_24170</name>
</gene>
<name>A0A5C5VXW9_9BACT</name>
<dbReference type="Proteomes" id="UP000318995">
    <property type="component" value="Unassembled WGS sequence"/>
</dbReference>
<dbReference type="AlphaFoldDB" id="A0A5C5VXW9"/>
<protein>
    <submittedName>
        <fullName evidence="1">Uncharacterized protein</fullName>
    </submittedName>
</protein>